<sequence length="121" mass="13104">MKTRIAALAILSLSTFAAASGDAISTVDAAADKAAEVTRMCRLSTNQTKCLLFDVSDHKSYFMVGVHEKHSPECGGDPASAPALFFMKIRKRDGAVLTNQKDGEHFRPLWSTPRMEGCNAN</sequence>
<evidence type="ECO:0000313" key="3">
    <source>
        <dbReference type="Proteomes" id="UP001431019"/>
    </source>
</evidence>
<proteinExistence type="predicted"/>
<feature type="chain" id="PRO_5046152251" evidence="1">
    <location>
        <begin position="20"/>
        <end position="121"/>
    </location>
</feature>
<dbReference type="RefSeq" id="WP_230509926.1">
    <property type="nucleotide sequence ID" value="NZ_JAJITD010000006.1"/>
</dbReference>
<feature type="signal peptide" evidence="1">
    <location>
        <begin position="1"/>
        <end position="19"/>
    </location>
</feature>
<organism evidence="2 3">
    <name type="scientific">Paraburkholderia sejongensis</name>
    <dbReference type="NCBI Taxonomy" id="2886946"/>
    <lineage>
        <taxon>Bacteria</taxon>
        <taxon>Pseudomonadati</taxon>
        <taxon>Pseudomonadota</taxon>
        <taxon>Betaproteobacteria</taxon>
        <taxon>Burkholderiales</taxon>
        <taxon>Burkholderiaceae</taxon>
        <taxon>Paraburkholderia</taxon>
    </lineage>
</organism>
<reference evidence="2 3" key="1">
    <citation type="submission" date="2021-11" db="EMBL/GenBank/DDBJ databases">
        <authorList>
            <person name="Oh E.-T."/>
            <person name="Kim S.-B."/>
        </authorList>
    </citation>
    <scope>NUCLEOTIDE SEQUENCE [LARGE SCALE GENOMIC DNA]</scope>
    <source>
        <strain evidence="2 3">MMS20-SJTR3</strain>
    </source>
</reference>
<evidence type="ECO:0000256" key="1">
    <source>
        <dbReference type="SAM" id="SignalP"/>
    </source>
</evidence>
<keyword evidence="1" id="KW-0732">Signal</keyword>
<name>A0ABS8JUP2_9BURK</name>
<comment type="caution">
    <text evidence="2">The sequence shown here is derived from an EMBL/GenBank/DDBJ whole genome shotgun (WGS) entry which is preliminary data.</text>
</comment>
<keyword evidence="3" id="KW-1185">Reference proteome</keyword>
<dbReference type="EMBL" id="JAJITD010000006">
    <property type="protein sequence ID" value="MCC8393620.1"/>
    <property type="molecule type" value="Genomic_DNA"/>
</dbReference>
<gene>
    <name evidence="2" type="ORF">LJ656_13580</name>
</gene>
<protein>
    <submittedName>
        <fullName evidence="2">Uncharacterized protein</fullName>
    </submittedName>
</protein>
<evidence type="ECO:0000313" key="2">
    <source>
        <dbReference type="EMBL" id="MCC8393620.1"/>
    </source>
</evidence>
<dbReference type="Proteomes" id="UP001431019">
    <property type="component" value="Unassembled WGS sequence"/>
</dbReference>
<accession>A0ABS8JUP2</accession>